<sequence>MGNGLFLTDSIGSSNSTHGTFCFLGATVTGPFELDGTRLQCTNGPALNADWLTVAGSIFLNEGFTACSDCERGTIRLQGASVTGQLNLNDASLSNSTNDGPGLVVIGARISSDLILPTRALVHSGNSSVLVSLNGLQYPFVPRRTTHQEWLTLLAHHTPAYAAQPYQQLAAVHRAAGHEREAREILIAQQRDFRKHGELGGGRKLLHLASGAFIGHGHRPFRALGYLAGVCLLAGITSLAAFALGITTRATPPGGGCSPAEAFGLAADTALPLLKTGGAKRCEFATTTPAGQVFFATSYILHMLGWAFATLFVAGYTGLVRKTT</sequence>
<comment type="caution">
    <text evidence="2">The sequence shown here is derived from an EMBL/GenBank/DDBJ whole genome shotgun (WGS) entry which is preliminary data.</text>
</comment>
<evidence type="ECO:0000256" key="1">
    <source>
        <dbReference type="SAM" id="Phobius"/>
    </source>
</evidence>
<name>A0A3R8R550_9PSEU</name>
<dbReference type="OrthoDB" id="5194370at2"/>
<feature type="transmembrane region" description="Helical" evidence="1">
    <location>
        <begin position="299"/>
        <end position="319"/>
    </location>
</feature>
<proteinExistence type="predicted"/>
<dbReference type="AlphaFoldDB" id="A0A3R8R550"/>
<dbReference type="RefSeq" id="WP_125089092.1">
    <property type="nucleotide sequence ID" value="NZ_RSAA01000006.1"/>
</dbReference>
<feature type="transmembrane region" description="Helical" evidence="1">
    <location>
        <begin position="223"/>
        <end position="246"/>
    </location>
</feature>
<keyword evidence="3" id="KW-1185">Reference proteome</keyword>
<dbReference type="EMBL" id="RSAA01000006">
    <property type="protein sequence ID" value="RRO18593.1"/>
    <property type="molecule type" value="Genomic_DNA"/>
</dbReference>
<dbReference type="Proteomes" id="UP000274515">
    <property type="component" value="Unassembled WGS sequence"/>
</dbReference>
<protein>
    <submittedName>
        <fullName evidence="2">Uncharacterized protein</fullName>
    </submittedName>
</protein>
<accession>A0A3R8R550</accession>
<organism evidence="2 3">
    <name type="scientific">Saccharopolyspora rhizosphaerae</name>
    <dbReference type="NCBI Taxonomy" id="2492662"/>
    <lineage>
        <taxon>Bacteria</taxon>
        <taxon>Bacillati</taxon>
        <taxon>Actinomycetota</taxon>
        <taxon>Actinomycetes</taxon>
        <taxon>Pseudonocardiales</taxon>
        <taxon>Pseudonocardiaceae</taxon>
        <taxon>Saccharopolyspora</taxon>
    </lineage>
</organism>
<keyword evidence="1" id="KW-1133">Transmembrane helix</keyword>
<evidence type="ECO:0000313" key="2">
    <source>
        <dbReference type="EMBL" id="RRO18593.1"/>
    </source>
</evidence>
<keyword evidence="1" id="KW-0472">Membrane</keyword>
<keyword evidence="1" id="KW-0812">Transmembrane</keyword>
<reference evidence="2 3" key="1">
    <citation type="submission" date="2018-11" db="EMBL/GenBank/DDBJ databases">
        <title>Saccharopolyspora rhizosphaerae sp. nov., an actinomycete isolated from rhizosphere soil in Thailand.</title>
        <authorList>
            <person name="Intra B."/>
            <person name="Euanorasetr J."/>
            <person name="Take A."/>
            <person name="Inahashi Y."/>
            <person name="Mori M."/>
            <person name="Panbangred W."/>
            <person name="Matsumoto A."/>
        </authorList>
    </citation>
    <scope>NUCLEOTIDE SEQUENCE [LARGE SCALE GENOMIC DNA]</scope>
    <source>
        <strain evidence="2 3">H219</strain>
    </source>
</reference>
<evidence type="ECO:0000313" key="3">
    <source>
        <dbReference type="Proteomes" id="UP000274515"/>
    </source>
</evidence>
<gene>
    <name evidence="2" type="ORF">EIL87_05575</name>
</gene>